<dbReference type="Pfam" id="PF19803">
    <property type="entry name" value="DUF6286"/>
    <property type="match status" value="1"/>
</dbReference>
<keyword evidence="2" id="KW-1133">Transmembrane helix</keyword>
<feature type="region of interest" description="Disordered" evidence="1">
    <location>
        <begin position="172"/>
        <end position="200"/>
    </location>
</feature>
<gene>
    <name evidence="4" type="ORF">CLV37_109223</name>
</gene>
<keyword evidence="5" id="KW-1185">Reference proteome</keyword>
<comment type="caution">
    <text evidence="4">The sequence shown here is derived from an EMBL/GenBank/DDBJ whole genome shotgun (WGS) entry which is preliminary data.</text>
</comment>
<feature type="compositionally biased region" description="Low complexity" evidence="1">
    <location>
        <begin position="172"/>
        <end position="183"/>
    </location>
</feature>
<evidence type="ECO:0000256" key="1">
    <source>
        <dbReference type="SAM" id="MobiDB-lite"/>
    </source>
</evidence>
<proteinExistence type="predicted"/>
<accession>A0A2T0R134</accession>
<evidence type="ECO:0000256" key="2">
    <source>
        <dbReference type="SAM" id="Phobius"/>
    </source>
</evidence>
<protein>
    <recommendedName>
        <fullName evidence="3">DUF6286 domain-containing protein</fullName>
    </recommendedName>
</protein>
<name>A0A2T0R134_9ACTN</name>
<dbReference type="OrthoDB" id="5195315at2"/>
<dbReference type="AlphaFoldDB" id="A0A2T0R134"/>
<dbReference type="EMBL" id="PVZF01000009">
    <property type="protein sequence ID" value="PRY13032.1"/>
    <property type="molecule type" value="Genomic_DNA"/>
</dbReference>
<feature type="transmembrane region" description="Helical" evidence="2">
    <location>
        <begin position="15"/>
        <end position="34"/>
    </location>
</feature>
<dbReference type="InterPro" id="IPR046253">
    <property type="entry name" value="DUF6286"/>
</dbReference>
<dbReference type="Proteomes" id="UP000238083">
    <property type="component" value="Unassembled WGS sequence"/>
</dbReference>
<sequence>MSGAPLPPAKAPTGAGRIGVVGPLLAVLLLVLAVGFGREALVARGSVSGTSWLAPLLRAADGATPTTAVLVGGAVAVLLGLWFVVTGFSRRSRRTVRVQGAPHTTLSTRDVARLAAGAARQQDGVLSASTRAGRRSVDVQVEATSASVRSAVEHAVGRALDGLDPAPRVRVRVQAPSSASSPAGPGTTHGSTDGTKEVAS</sequence>
<feature type="transmembrane region" description="Helical" evidence="2">
    <location>
        <begin position="66"/>
        <end position="85"/>
    </location>
</feature>
<feature type="domain" description="DUF6286" evidence="3">
    <location>
        <begin position="78"/>
        <end position="174"/>
    </location>
</feature>
<keyword evidence="2" id="KW-0472">Membrane</keyword>
<reference evidence="4 5" key="1">
    <citation type="submission" date="2018-03" db="EMBL/GenBank/DDBJ databases">
        <title>Genomic Encyclopedia of Archaeal and Bacterial Type Strains, Phase II (KMG-II): from individual species to whole genera.</title>
        <authorList>
            <person name="Goeker M."/>
        </authorList>
    </citation>
    <scope>NUCLEOTIDE SEQUENCE [LARGE SCALE GENOMIC DNA]</scope>
    <source>
        <strain evidence="4 5">DSM 19711</strain>
    </source>
</reference>
<evidence type="ECO:0000259" key="3">
    <source>
        <dbReference type="Pfam" id="PF19803"/>
    </source>
</evidence>
<organism evidence="4 5">
    <name type="scientific">Kineococcus rhizosphaerae</name>
    <dbReference type="NCBI Taxonomy" id="559628"/>
    <lineage>
        <taxon>Bacteria</taxon>
        <taxon>Bacillati</taxon>
        <taxon>Actinomycetota</taxon>
        <taxon>Actinomycetes</taxon>
        <taxon>Kineosporiales</taxon>
        <taxon>Kineosporiaceae</taxon>
        <taxon>Kineococcus</taxon>
    </lineage>
</organism>
<evidence type="ECO:0000313" key="4">
    <source>
        <dbReference type="EMBL" id="PRY13032.1"/>
    </source>
</evidence>
<keyword evidence="2" id="KW-0812">Transmembrane</keyword>
<dbReference type="RefSeq" id="WP_106212980.1">
    <property type="nucleotide sequence ID" value="NZ_PVZF01000009.1"/>
</dbReference>
<evidence type="ECO:0000313" key="5">
    <source>
        <dbReference type="Proteomes" id="UP000238083"/>
    </source>
</evidence>